<dbReference type="InterPro" id="IPR023187">
    <property type="entry name" value="Tscrpt_reg_MarR-type_CS"/>
</dbReference>
<feature type="transmembrane region" description="Helical" evidence="4">
    <location>
        <begin position="56"/>
        <end position="76"/>
    </location>
</feature>
<dbReference type="InterPro" id="IPR036388">
    <property type="entry name" value="WH-like_DNA-bd_sf"/>
</dbReference>
<sequence>MCDYHISVTGHYTLAETEKTMEARLSGLPIDFVAQSAIANLYRAANSTRKYFTNTVLRPIGLSWTGFVVLWVVWIWDGIEVRHAAEEAGISKSTLSGVIKTMEARGFIERITDQTDRRLVHLKVTESGTEMMTDLFPKFNQQETFAVSCLSRSSIESFATNLRQIISHLEAQMVDVDVYNHSEEL</sequence>
<dbReference type="PROSITE" id="PS01117">
    <property type="entry name" value="HTH_MARR_1"/>
    <property type="match status" value="1"/>
</dbReference>
<proteinExistence type="predicted"/>
<organism evidence="6 7">
    <name type="scientific">Acidithrix ferrooxidans</name>
    <dbReference type="NCBI Taxonomy" id="1280514"/>
    <lineage>
        <taxon>Bacteria</taxon>
        <taxon>Bacillati</taxon>
        <taxon>Actinomycetota</taxon>
        <taxon>Acidimicrobiia</taxon>
        <taxon>Acidimicrobiales</taxon>
        <taxon>Acidimicrobiaceae</taxon>
        <taxon>Acidithrix</taxon>
    </lineage>
</organism>
<dbReference type="PANTHER" id="PTHR42756">
    <property type="entry name" value="TRANSCRIPTIONAL REGULATOR, MARR"/>
    <property type="match status" value="1"/>
</dbReference>
<keyword evidence="2" id="KW-0238">DNA-binding</keyword>
<dbReference type="RefSeq" id="WP_200891245.1">
    <property type="nucleotide sequence ID" value="NZ_JXYS01000061.1"/>
</dbReference>
<evidence type="ECO:0000256" key="1">
    <source>
        <dbReference type="ARBA" id="ARBA00023015"/>
    </source>
</evidence>
<keyword evidence="4" id="KW-0812">Transmembrane</keyword>
<keyword evidence="1" id="KW-0805">Transcription regulation</keyword>
<evidence type="ECO:0000256" key="4">
    <source>
        <dbReference type="SAM" id="Phobius"/>
    </source>
</evidence>
<evidence type="ECO:0000313" key="6">
    <source>
        <dbReference type="EMBL" id="KJF17190.1"/>
    </source>
</evidence>
<keyword evidence="7" id="KW-1185">Reference proteome</keyword>
<gene>
    <name evidence="6" type="primary">mgrA</name>
    <name evidence="6" type="ORF">AXFE_19030</name>
</gene>
<dbReference type="GO" id="GO:0003700">
    <property type="term" value="F:DNA-binding transcription factor activity"/>
    <property type="evidence" value="ECO:0007669"/>
    <property type="project" value="InterPro"/>
</dbReference>
<dbReference type="SMART" id="SM00347">
    <property type="entry name" value="HTH_MARR"/>
    <property type="match status" value="1"/>
</dbReference>
<protein>
    <submittedName>
        <fullName evidence="6">HTH-type transcriptional regulator MgrA</fullName>
    </submittedName>
</protein>
<dbReference type="InterPro" id="IPR036390">
    <property type="entry name" value="WH_DNA-bd_sf"/>
</dbReference>
<evidence type="ECO:0000259" key="5">
    <source>
        <dbReference type="PROSITE" id="PS50995"/>
    </source>
</evidence>
<keyword evidence="3" id="KW-0804">Transcription</keyword>
<dbReference type="Gene3D" id="1.10.10.10">
    <property type="entry name" value="Winged helix-like DNA-binding domain superfamily/Winged helix DNA-binding domain"/>
    <property type="match status" value="1"/>
</dbReference>
<name>A0A0D8HGR7_9ACTN</name>
<dbReference type="AlphaFoldDB" id="A0A0D8HGR7"/>
<keyword evidence="4" id="KW-1133">Transmembrane helix</keyword>
<evidence type="ECO:0000313" key="7">
    <source>
        <dbReference type="Proteomes" id="UP000032360"/>
    </source>
</evidence>
<accession>A0A0D8HGR7</accession>
<dbReference type="SUPFAM" id="SSF46785">
    <property type="entry name" value="Winged helix' DNA-binding domain"/>
    <property type="match status" value="1"/>
</dbReference>
<dbReference type="InterPro" id="IPR000835">
    <property type="entry name" value="HTH_MarR-typ"/>
</dbReference>
<feature type="domain" description="HTH marR-type" evidence="5">
    <location>
        <begin position="34"/>
        <end position="167"/>
    </location>
</feature>
<dbReference type="EMBL" id="JXYS01000061">
    <property type="protein sequence ID" value="KJF17190.1"/>
    <property type="molecule type" value="Genomic_DNA"/>
</dbReference>
<dbReference type="PROSITE" id="PS50995">
    <property type="entry name" value="HTH_MARR_2"/>
    <property type="match status" value="1"/>
</dbReference>
<dbReference type="STRING" id="1280514.AXFE_19030"/>
<dbReference type="Proteomes" id="UP000032360">
    <property type="component" value="Unassembled WGS sequence"/>
</dbReference>
<dbReference type="GO" id="GO:0003677">
    <property type="term" value="F:DNA binding"/>
    <property type="evidence" value="ECO:0007669"/>
    <property type="project" value="UniProtKB-KW"/>
</dbReference>
<dbReference type="PANTHER" id="PTHR42756:SF1">
    <property type="entry name" value="TRANSCRIPTIONAL REPRESSOR OF EMRAB OPERON"/>
    <property type="match status" value="1"/>
</dbReference>
<comment type="caution">
    <text evidence="6">The sequence shown here is derived from an EMBL/GenBank/DDBJ whole genome shotgun (WGS) entry which is preliminary data.</text>
</comment>
<reference evidence="6 7" key="1">
    <citation type="submission" date="2015-01" db="EMBL/GenBank/DDBJ databases">
        <title>Draft genome of the acidophilic iron oxidizer Acidithrix ferrooxidans strain Py-F3.</title>
        <authorList>
            <person name="Poehlein A."/>
            <person name="Eisen S."/>
            <person name="Schloemann M."/>
            <person name="Johnson B.D."/>
            <person name="Daniel R."/>
            <person name="Muehling M."/>
        </authorList>
    </citation>
    <scope>NUCLEOTIDE SEQUENCE [LARGE SCALE GENOMIC DNA]</scope>
    <source>
        <strain evidence="6 7">Py-F3</strain>
    </source>
</reference>
<dbReference type="Pfam" id="PF01047">
    <property type="entry name" value="MarR"/>
    <property type="match status" value="1"/>
</dbReference>
<evidence type="ECO:0000256" key="3">
    <source>
        <dbReference type="ARBA" id="ARBA00023163"/>
    </source>
</evidence>
<evidence type="ECO:0000256" key="2">
    <source>
        <dbReference type="ARBA" id="ARBA00023125"/>
    </source>
</evidence>
<keyword evidence="4" id="KW-0472">Membrane</keyword>